<evidence type="ECO:0000256" key="11">
    <source>
        <dbReference type="SAM" id="SignalP"/>
    </source>
</evidence>
<dbReference type="InterPro" id="IPR006690">
    <property type="entry name" value="OMPA-like_CS"/>
</dbReference>
<organism evidence="13 14">
    <name type="scientific">Fodinibius salsisoli</name>
    <dbReference type="NCBI Taxonomy" id="2820877"/>
    <lineage>
        <taxon>Bacteria</taxon>
        <taxon>Pseudomonadati</taxon>
        <taxon>Balneolota</taxon>
        <taxon>Balneolia</taxon>
        <taxon>Balneolales</taxon>
        <taxon>Balneolaceae</taxon>
        <taxon>Fodinibius</taxon>
    </lineage>
</organism>
<name>A0ABT3PRC0_9BACT</name>
<dbReference type="Gene3D" id="2.40.160.20">
    <property type="match status" value="1"/>
</dbReference>
<dbReference type="PROSITE" id="PS51123">
    <property type="entry name" value="OMPA_2"/>
    <property type="match status" value="1"/>
</dbReference>
<evidence type="ECO:0000256" key="6">
    <source>
        <dbReference type="ARBA" id="ARBA00023065"/>
    </source>
</evidence>
<keyword evidence="9" id="KW-0998">Cell outer membrane</keyword>
<gene>
    <name evidence="13" type="ORF">J6I44_16240</name>
</gene>
<evidence type="ECO:0000256" key="3">
    <source>
        <dbReference type="ARBA" id="ARBA00022452"/>
    </source>
</evidence>
<comment type="caution">
    <text evidence="13">The sequence shown here is derived from an EMBL/GenBank/DDBJ whole genome shotgun (WGS) entry which is preliminary data.</text>
</comment>
<evidence type="ECO:0000313" key="13">
    <source>
        <dbReference type="EMBL" id="MCW9708412.1"/>
    </source>
</evidence>
<dbReference type="Proteomes" id="UP001207918">
    <property type="component" value="Unassembled WGS sequence"/>
</dbReference>
<keyword evidence="14" id="KW-1185">Reference proteome</keyword>
<dbReference type="PROSITE" id="PS01068">
    <property type="entry name" value="OMPA_1"/>
    <property type="match status" value="1"/>
</dbReference>
<dbReference type="InterPro" id="IPR050330">
    <property type="entry name" value="Bact_OuterMem_StrucFunc"/>
</dbReference>
<keyword evidence="7" id="KW-0626">Porin</keyword>
<dbReference type="InterPro" id="IPR011250">
    <property type="entry name" value="OMP/PagP_B-barrel"/>
</dbReference>
<proteinExistence type="predicted"/>
<keyword evidence="4" id="KW-0812">Transmembrane</keyword>
<evidence type="ECO:0000256" key="1">
    <source>
        <dbReference type="ARBA" id="ARBA00004571"/>
    </source>
</evidence>
<dbReference type="SUPFAM" id="SSF103088">
    <property type="entry name" value="OmpA-like"/>
    <property type="match status" value="1"/>
</dbReference>
<keyword evidence="5 11" id="KW-0732">Signal</keyword>
<evidence type="ECO:0000256" key="7">
    <source>
        <dbReference type="ARBA" id="ARBA00023114"/>
    </source>
</evidence>
<dbReference type="InterPro" id="IPR006664">
    <property type="entry name" value="OMP_bac"/>
</dbReference>
<feature type="domain" description="OmpA-like" evidence="12">
    <location>
        <begin position="370"/>
        <end position="486"/>
    </location>
</feature>
<evidence type="ECO:0000256" key="5">
    <source>
        <dbReference type="ARBA" id="ARBA00022729"/>
    </source>
</evidence>
<dbReference type="Pfam" id="PF02412">
    <property type="entry name" value="TSP_3"/>
    <property type="match status" value="5"/>
</dbReference>
<dbReference type="SUPFAM" id="SSF56925">
    <property type="entry name" value="OMPA-like"/>
    <property type="match status" value="1"/>
</dbReference>
<dbReference type="RefSeq" id="WP_265767196.1">
    <property type="nucleotide sequence ID" value="NZ_JAGGJA010000013.1"/>
</dbReference>
<dbReference type="Gene3D" id="3.30.1330.60">
    <property type="entry name" value="OmpA-like domain"/>
    <property type="match status" value="1"/>
</dbReference>
<feature type="signal peptide" evidence="11">
    <location>
        <begin position="1"/>
        <end position="21"/>
    </location>
</feature>
<protein>
    <submittedName>
        <fullName evidence="13">OmpA family protein</fullName>
    </submittedName>
</protein>
<dbReference type="CDD" id="cd07185">
    <property type="entry name" value="OmpA_C-like"/>
    <property type="match status" value="1"/>
</dbReference>
<dbReference type="Pfam" id="PF00691">
    <property type="entry name" value="OmpA"/>
    <property type="match status" value="1"/>
</dbReference>
<evidence type="ECO:0000256" key="10">
    <source>
        <dbReference type="PROSITE-ProRule" id="PRU00473"/>
    </source>
</evidence>
<accession>A0ABT3PRC0</accession>
<dbReference type="InterPro" id="IPR036737">
    <property type="entry name" value="OmpA-like_sf"/>
</dbReference>
<evidence type="ECO:0000259" key="12">
    <source>
        <dbReference type="PROSITE" id="PS51123"/>
    </source>
</evidence>
<dbReference type="EMBL" id="JAGGJA010000013">
    <property type="protein sequence ID" value="MCW9708412.1"/>
    <property type="molecule type" value="Genomic_DNA"/>
</dbReference>
<keyword evidence="3" id="KW-1134">Transmembrane beta strand</keyword>
<dbReference type="PRINTS" id="PR01021">
    <property type="entry name" value="OMPADOMAIN"/>
</dbReference>
<dbReference type="InterPro" id="IPR003367">
    <property type="entry name" value="Thrombospondin_3-like_rpt"/>
</dbReference>
<reference evidence="13 14" key="1">
    <citation type="submission" date="2021-03" db="EMBL/GenBank/DDBJ databases">
        <title>Aliifodinibius sp. nov., a new bacterium isolated from saline soil.</title>
        <authorList>
            <person name="Galisteo C."/>
            <person name="De La Haba R."/>
            <person name="Sanchez-Porro C."/>
            <person name="Ventosa A."/>
        </authorList>
    </citation>
    <scope>NUCLEOTIDE SEQUENCE [LARGE SCALE GENOMIC DNA]</scope>
    <source>
        <strain evidence="13 14">1BSP15-2V2</strain>
    </source>
</reference>
<comment type="subcellular location">
    <subcellularLocation>
        <location evidence="1">Cell outer membrane</location>
        <topology evidence="1">Multi-pass membrane protein</topology>
    </subcellularLocation>
</comment>
<dbReference type="SUPFAM" id="SSF103647">
    <property type="entry name" value="TSP type-3 repeat"/>
    <property type="match status" value="1"/>
</dbReference>
<keyword evidence="2" id="KW-0813">Transport</keyword>
<dbReference type="InterPro" id="IPR028974">
    <property type="entry name" value="TSP_type-3_rpt"/>
</dbReference>
<dbReference type="InterPro" id="IPR006665">
    <property type="entry name" value="OmpA-like"/>
</dbReference>
<evidence type="ECO:0000256" key="8">
    <source>
        <dbReference type="ARBA" id="ARBA00023136"/>
    </source>
</evidence>
<evidence type="ECO:0000256" key="4">
    <source>
        <dbReference type="ARBA" id="ARBA00022692"/>
    </source>
</evidence>
<feature type="chain" id="PRO_5046742688" evidence="11">
    <location>
        <begin position="22"/>
        <end position="486"/>
    </location>
</feature>
<dbReference type="PANTHER" id="PTHR30329:SF21">
    <property type="entry name" value="LIPOPROTEIN YIAD-RELATED"/>
    <property type="match status" value="1"/>
</dbReference>
<sequence>MLKKLLLAATMLCLFVPAMQAQTDLNRTWLSIHVGHNEYDGDLGNEMLEYELKSDWAGGIGFHQYLSPSFDFDAVLTYGYLDYKNGEDGTVDPNPVKANNSFGTKYLNANLMLRYKLANGYIFGQNAALQPFLAAGVGVTPYFGGSDNIYFGESGNDIESRVGFGVPLAAGFDIPLSKKTKIILKATYNRTFVDGFDGQAEGLGRSSGGIDSNIDNKDHDDFLVTSVGFKFNVGGAKDTDGDGIIDSEDACPEEVGTEANNGCPDTDRDGIIDKEDDCPEVAGEAEFNGCPDSDGDGIIDSEDACPEVAGEAEFDGCPDSDGDGIVDSEDACPEVAGEAEFDGCPDTDGDGIVDSEDECPEVAGTEANNGCPQVDFDFADVNFGFDQSIVEDEFKADLDRLAEELMDDTNLQVTLTGHADRIGTEQYNLRLSQRRAESVKNYLVGQGVSADRIFTKGVGETEPLIQDADTQERRQNRRVVIEVSRM</sequence>
<evidence type="ECO:0000256" key="9">
    <source>
        <dbReference type="ARBA" id="ARBA00023237"/>
    </source>
</evidence>
<keyword evidence="6" id="KW-0406">Ion transport</keyword>
<evidence type="ECO:0000313" key="14">
    <source>
        <dbReference type="Proteomes" id="UP001207918"/>
    </source>
</evidence>
<dbReference type="PANTHER" id="PTHR30329">
    <property type="entry name" value="STATOR ELEMENT OF FLAGELLAR MOTOR COMPLEX"/>
    <property type="match status" value="1"/>
</dbReference>
<keyword evidence="8 10" id="KW-0472">Membrane</keyword>
<evidence type="ECO:0000256" key="2">
    <source>
        <dbReference type="ARBA" id="ARBA00022448"/>
    </source>
</evidence>